<dbReference type="InterPro" id="IPR027417">
    <property type="entry name" value="P-loop_NTPase"/>
</dbReference>
<dbReference type="PROSITE" id="PS00690">
    <property type="entry name" value="DEAH_ATP_HELICASE"/>
    <property type="match status" value="1"/>
</dbReference>
<dbReference type="GO" id="GO:0006310">
    <property type="term" value="P:DNA recombination"/>
    <property type="evidence" value="ECO:0007669"/>
    <property type="project" value="TreeGrafter"/>
</dbReference>
<reference evidence="4 5" key="1">
    <citation type="journal article" date="2004" name="Nucleic Acids Res.">
        <title>The genome sequence of Bacillus cereus ATCC 10987 reveals metabolic adaptations and a large plasmid related to Bacillus anthracis pXO1.</title>
        <authorList>
            <person name="Rasko D.A."/>
            <person name="Ravel J."/>
            <person name="Okstad O.A."/>
            <person name="Helgason E."/>
            <person name="Cer R.Z."/>
            <person name="Jiang L."/>
            <person name="Shores K.A."/>
            <person name="Fouts D.E."/>
            <person name="Tourasse N.J."/>
            <person name="Angiuoli S.V."/>
            <person name="Kolonay J."/>
            <person name="Nelson W.C."/>
            <person name="Kolsto A.-B."/>
            <person name="Fraser C.M."/>
            <person name="Read T.D."/>
        </authorList>
    </citation>
    <scope>NUCLEOTIDE SEQUENCE [LARGE SCALE GENOMIC DNA]</scope>
    <source>
        <strain evidence="5">ATCC 10987 / NRS 248</strain>
    </source>
</reference>
<sequence length="184" mass="21124">MKLEEYLYRWFGYSEFRPGQKGVITDLLEGKDVIAMLPTGRGKSMCYQLPGLMQEGTVLVVSPLLSLMEDQVTQLKYVVKNRVIAFNSFRTLHEKREAMKRLASYKFIFVSPEMLQSELLIRELKKVHISLFVVDEAHCISQWGYDFRPDYKKLNVVIENIGSPTVLALTATATKDVLRDIAEV</sequence>
<dbReference type="InterPro" id="IPR002464">
    <property type="entry name" value="DNA/RNA_helicase_DEAH_CS"/>
</dbReference>
<dbReference type="Proteomes" id="UP000002527">
    <property type="component" value="Chromosome"/>
</dbReference>
<evidence type="ECO:0000313" key="5">
    <source>
        <dbReference type="Proteomes" id="UP000002527"/>
    </source>
</evidence>
<evidence type="ECO:0000313" key="4">
    <source>
        <dbReference type="EMBL" id="AAS40538.1"/>
    </source>
</evidence>
<dbReference type="Gene3D" id="3.40.50.300">
    <property type="entry name" value="P-loop containing nucleotide triphosphate hydrolases"/>
    <property type="match status" value="1"/>
</dbReference>
<dbReference type="HOGENOM" id="CLU_001103_17_0_9"/>
<name>Q73B11_BACC1</name>
<keyword evidence="1" id="KW-0378">Hydrolase</keyword>
<keyword evidence="4" id="KW-0547">Nucleotide-binding</keyword>
<dbReference type="GO" id="GO:0009378">
    <property type="term" value="F:four-way junction helicase activity"/>
    <property type="evidence" value="ECO:0007669"/>
    <property type="project" value="TreeGrafter"/>
</dbReference>
<dbReference type="PANTHER" id="PTHR13710:SF84">
    <property type="entry name" value="ATP-DEPENDENT DNA HELICASE RECS-RELATED"/>
    <property type="match status" value="1"/>
</dbReference>
<gene>
    <name evidence="4" type="ordered locus">BCE_1609</name>
</gene>
<keyword evidence="4" id="KW-0067">ATP-binding</keyword>
<dbReference type="GO" id="GO:0006281">
    <property type="term" value="P:DNA repair"/>
    <property type="evidence" value="ECO:0007669"/>
    <property type="project" value="TreeGrafter"/>
</dbReference>
<evidence type="ECO:0000256" key="1">
    <source>
        <dbReference type="ARBA" id="ARBA00022801"/>
    </source>
</evidence>
<keyword evidence="4" id="KW-0347">Helicase</keyword>
<protein>
    <submittedName>
        <fullName evidence="4">ATP-dependent DNA helicase</fullName>
    </submittedName>
</protein>
<dbReference type="InterPro" id="IPR011545">
    <property type="entry name" value="DEAD/DEAH_box_helicase_dom"/>
</dbReference>
<evidence type="ECO:0000256" key="2">
    <source>
        <dbReference type="ARBA" id="ARBA00023125"/>
    </source>
</evidence>
<dbReference type="GO" id="GO:0016787">
    <property type="term" value="F:hydrolase activity"/>
    <property type="evidence" value="ECO:0007669"/>
    <property type="project" value="UniProtKB-KW"/>
</dbReference>
<dbReference type="GO" id="GO:0043138">
    <property type="term" value="F:3'-5' DNA helicase activity"/>
    <property type="evidence" value="ECO:0007669"/>
    <property type="project" value="TreeGrafter"/>
</dbReference>
<dbReference type="KEGG" id="bca:BCE_1609"/>
<proteinExistence type="predicted"/>
<dbReference type="GO" id="GO:0005524">
    <property type="term" value="F:ATP binding"/>
    <property type="evidence" value="ECO:0007669"/>
    <property type="project" value="InterPro"/>
</dbReference>
<dbReference type="SUPFAM" id="SSF52540">
    <property type="entry name" value="P-loop containing nucleoside triphosphate hydrolases"/>
    <property type="match status" value="1"/>
</dbReference>
<keyword evidence="2" id="KW-0238">DNA-binding</keyword>
<dbReference type="GO" id="GO:0003677">
    <property type="term" value="F:DNA binding"/>
    <property type="evidence" value="ECO:0007669"/>
    <property type="project" value="UniProtKB-KW"/>
</dbReference>
<dbReference type="Pfam" id="PF00270">
    <property type="entry name" value="DEAD"/>
    <property type="match status" value="1"/>
</dbReference>
<dbReference type="SMART" id="SM00487">
    <property type="entry name" value="DEXDc"/>
    <property type="match status" value="1"/>
</dbReference>
<dbReference type="GO" id="GO:0030894">
    <property type="term" value="C:replisome"/>
    <property type="evidence" value="ECO:0007669"/>
    <property type="project" value="TreeGrafter"/>
</dbReference>
<dbReference type="AlphaFoldDB" id="Q73B11"/>
<dbReference type="EMBL" id="AE017194">
    <property type="protein sequence ID" value="AAS40538.1"/>
    <property type="molecule type" value="Genomic_DNA"/>
</dbReference>
<dbReference type="GO" id="GO:0043590">
    <property type="term" value="C:bacterial nucleoid"/>
    <property type="evidence" value="ECO:0007669"/>
    <property type="project" value="TreeGrafter"/>
</dbReference>
<organism evidence="4 5">
    <name type="scientific">Bacillus cereus (strain ATCC 10987 / NRS 248)</name>
    <dbReference type="NCBI Taxonomy" id="222523"/>
    <lineage>
        <taxon>Bacteria</taxon>
        <taxon>Bacillati</taxon>
        <taxon>Bacillota</taxon>
        <taxon>Bacilli</taxon>
        <taxon>Bacillales</taxon>
        <taxon>Bacillaceae</taxon>
        <taxon>Bacillus</taxon>
        <taxon>Bacillus cereus group</taxon>
    </lineage>
</organism>
<dbReference type="GO" id="GO:0005737">
    <property type="term" value="C:cytoplasm"/>
    <property type="evidence" value="ECO:0007669"/>
    <property type="project" value="TreeGrafter"/>
</dbReference>
<dbReference type="InterPro" id="IPR014001">
    <property type="entry name" value="Helicase_ATP-bd"/>
</dbReference>
<feature type="domain" description="Helicase ATP-binding" evidence="3">
    <location>
        <begin position="24"/>
        <end position="184"/>
    </location>
</feature>
<evidence type="ECO:0000259" key="3">
    <source>
        <dbReference type="PROSITE" id="PS51192"/>
    </source>
</evidence>
<dbReference type="CDD" id="cd17920">
    <property type="entry name" value="DEXHc_RecQ"/>
    <property type="match status" value="1"/>
</dbReference>
<dbReference type="FunFam" id="3.40.50.300:FF:001363">
    <property type="entry name" value="ATP-dependent DNA helicase RecQ"/>
    <property type="match status" value="1"/>
</dbReference>
<dbReference type="PROSITE" id="PS51192">
    <property type="entry name" value="HELICASE_ATP_BIND_1"/>
    <property type="match status" value="1"/>
</dbReference>
<dbReference type="PANTHER" id="PTHR13710">
    <property type="entry name" value="DNA HELICASE RECQ FAMILY MEMBER"/>
    <property type="match status" value="1"/>
</dbReference>
<accession>Q73B11</accession>